<dbReference type="Proteomes" id="UP000315017">
    <property type="component" value="Chromosome"/>
</dbReference>
<keyword evidence="7" id="KW-0479">Metal-binding</keyword>
<dbReference type="InterPro" id="IPR036388">
    <property type="entry name" value="WH-like_DNA-bd_sf"/>
</dbReference>
<keyword evidence="5" id="KW-0238">DNA-binding</keyword>
<evidence type="ECO:0000256" key="6">
    <source>
        <dbReference type="ARBA" id="ARBA00023163"/>
    </source>
</evidence>
<evidence type="ECO:0000256" key="1">
    <source>
        <dbReference type="ARBA" id="ARBA00007957"/>
    </source>
</evidence>
<reference evidence="8 9" key="1">
    <citation type="submission" date="2019-02" db="EMBL/GenBank/DDBJ databases">
        <title>Deep-cultivation of Planctomycetes and their phenomic and genomic characterization uncovers novel biology.</title>
        <authorList>
            <person name="Wiegand S."/>
            <person name="Jogler M."/>
            <person name="Boedeker C."/>
            <person name="Pinto D."/>
            <person name="Vollmers J."/>
            <person name="Rivas-Marin E."/>
            <person name="Kohn T."/>
            <person name="Peeters S.H."/>
            <person name="Heuer A."/>
            <person name="Rast P."/>
            <person name="Oberbeckmann S."/>
            <person name="Bunk B."/>
            <person name="Jeske O."/>
            <person name="Meyerdierks A."/>
            <person name="Storesund J.E."/>
            <person name="Kallscheuer N."/>
            <person name="Luecker S."/>
            <person name="Lage O.M."/>
            <person name="Pohl T."/>
            <person name="Merkel B.J."/>
            <person name="Hornburger P."/>
            <person name="Mueller R.-W."/>
            <person name="Bruemmer F."/>
            <person name="Labrenz M."/>
            <person name="Spormann A.M."/>
            <person name="Op den Camp H."/>
            <person name="Overmann J."/>
            <person name="Amann R."/>
            <person name="Jetten M.S.M."/>
            <person name="Mascher T."/>
            <person name="Medema M.H."/>
            <person name="Devos D.P."/>
            <person name="Kaster A.-K."/>
            <person name="Ovreas L."/>
            <person name="Rohde M."/>
            <person name="Galperin M.Y."/>
            <person name="Jogler C."/>
        </authorList>
    </citation>
    <scope>NUCLEOTIDE SEQUENCE [LARGE SCALE GENOMIC DNA]</scope>
    <source>
        <strain evidence="8 9">ETA_A8</strain>
    </source>
</reference>
<keyword evidence="9" id="KW-1185">Reference proteome</keyword>
<dbReference type="GO" id="GO:0003700">
    <property type="term" value="F:DNA-binding transcription factor activity"/>
    <property type="evidence" value="ECO:0007669"/>
    <property type="project" value="InterPro"/>
</dbReference>
<evidence type="ECO:0000256" key="5">
    <source>
        <dbReference type="ARBA" id="ARBA00023125"/>
    </source>
</evidence>
<dbReference type="InterPro" id="IPR043135">
    <property type="entry name" value="Fur_C"/>
</dbReference>
<evidence type="ECO:0000313" key="9">
    <source>
        <dbReference type="Proteomes" id="UP000315017"/>
    </source>
</evidence>
<protein>
    <submittedName>
        <fullName evidence="8">Ferric uptake regulation protein</fullName>
    </submittedName>
</protein>
<dbReference type="InterPro" id="IPR036390">
    <property type="entry name" value="WH_DNA-bd_sf"/>
</dbReference>
<feature type="binding site" evidence="7">
    <location>
        <position position="148"/>
    </location>
    <ligand>
        <name>Zn(2+)</name>
        <dbReference type="ChEBI" id="CHEBI:29105"/>
    </ligand>
</feature>
<dbReference type="GO" id="GO:0045892">
    <property type="term" value="P:negative regulation of DNA-templated transcription"/>
    <property type="evidence" value="ECO:0007669"/>
    <property type="project" value="TreeGrafter"/>
</dbReference>
<gene>
    <name evidence="8" type="primary">fur_2</name>
    <name evidence="8" type="ORF">ETAA8_51360</name>
</gene>
<dbReference type="InterPro" id="IPR002481">
    <property type="entry name" value="FUR"/>
</dbReference>
<comment type="similarity">
    <text evidence="1">Belongs to the Fur family.</text>
</comment>
<organism evidence="8 9">
    <name type="scientific">Anatilimnocola aggregata</name>
    <dbReference type="NCBI Taxonomy" id="2528021"/>
    <lineage>
        <taxon>Bacteria</taxon>
        <taxon>Pseudomonadati</taxon>
        <taxon>Planctomycetota</taxon>
        <taxon>Planctomycetia</taxon>
        <taxon>Pirellulales</taxon>
        <taxon>Pirellulaceae</taxon>
        <taxon>Anatilimnocola</taxon>
    </lineage>
</organism>
<dbReference type="Pfam" id="PF01475">
    <property type="entry name" value="FUR"/>
    <property type="match status" value="1"/>
</dbReference>
<dbReference type="EMBL" id="CP036274">
    <property type="protein sequence ID" value="QDU30018.1"/>
    <property type="molecule type" value="Genomic_DNA"/>
</dbReference>
<evidence type="ECO:0000256" key="2">
    <source>
        <dbReference type="ARBA" id="ARBA00022491"/>
    </source>
</evidence>
<evidence type="ECO:0000256" key="3">
    <source>
        <dbReference type="ARBA" id="ARBA00022833"/>
    </source>
</evidence>
<keyword evidence="2" id="KW-0678">Repressor</keyword>
<comment type="cofactor">
    <cofactor evidence="7">
        <name>Zn(2+)</name>
        <dbReference type="ChEBI" id="CHEBI:29105"/>
    </cofactor>
    <text evidence="7">Binds 1 zinc ion per subunit.</text>
</comment>
<keyword evidence="4" id="KW-0805">Transcription regulation</keyword>
<feature type="binding site" evidence="7">
    <location>
        <position position="151"/>
    </location>
    <ligand>
        <name>Zn(2+)</name>
        <dbReference type="ChEBI" id="CHEBI:29105"/>
    </ligand>
</feature>
<evidence type="ECO:0000313" key="8">
    <source>
        <dbReference type="EMBL" id="QDU30018.1"/>
    </source>
</evidence>
<evidence type="ECO:0000256" key="4">
    <source>
        <dbReference type="ARBA" id="ARBA00023015"/>
    </source>
</evidence>
<dbReference type="AlphaFoldDB" id="A0A517YIG7"/>
<dbReference type="GO" id="GO:0008270">
    <property type="term" value="F:zinc ion binding"/>
    <property type="evidence" value="ECO:0007669"/>
    <property type="project" value="TreeGrafter"/>
</dbReference>
<dbReference type="Gene3D" id="1.10.10.10">
    <property type="entry name" value="Winged helix-like DNA-binding domain superfamily/Winged helix DNA-binding domain"/>
    <property type="match status" value="1"/>
</dbReference>
<dbReference type="KEGG" id="aagg:ETAA8_51360"/>
<name>A0A517YIG7_9BACT</name>
<feature type="binding site" evidence="7">
    <location>
        <position position="112"/>
    </location>
    <ligand>
        <name>Zn(2+)</name>
        <dbReference type="ChEBI" id="CHEBI:29105"/>
    </ligand>
</feature>
<evidence type="ECO:0000256" key="7">
    <source>
        <dbReference type="PIRSR" id="PIRSR602481-1"/>
    </source>
</evidence>
<dbReference type="Gene3D" id="3.30.1490.190">
    <property type="match status" value="1"/>
</dbReference>
<dbReference type="PANTHER" id="PTHR33202">
    <property type="entry name" value="ZINC UPTAKE REGULATION PROTEIN"/>
    <property type="match status" value="1"/>
</dbReference>
<dbReference type="GO" id="GO:1900376">
    <property type="term" value="P:regulation of secondary metabolite biosynthetic process"/>
    <property type="evidence" value="ECO:0007669"/>
    <property type="project" value="TreeGrafter"/>
</dbReference>
<feature type="binding site" evidence="7">
    <location>
        <position position="109"/>
    </location>
    <ligand>
        <name>Zn(2+)</name>
        <dbReference type="ChEBI" id="CHEBI:29105"/>
    </ligand>
</feature>
<keyword evidence="3 7" id="KW-0862">Zinc</keyword>
<proteinExistence type="inferred from homology"/>
<dbReference type="SUPFAM" id="SSF46785">
    <property type="entry name" value="Winged helix' DNA-binding domain"/>
    <property type="match status" value="1"/>
</dbReference>
<keyword evidence="6" id="KW-0804">Transcription</keyword>
<accession>A0A517YIG7</accession>
<dbReference type="PANTHER" id="PTHR33202:SF7">
    <property type="entry name" value="FERRIC UPTAKE REGULATION PROTEIN"/>
    <property type="match status" value="1"/>
</dbReference>
<sequence length="152" mass="16738">MGGGMGKDETAGLSVQQAREMLRAADLRSTASRLAVLQYLANFNKPLSHAEVADALVPQGYDKSTLYRCLVELADSNLLSRLDAGDHAWRFELRRTDEHEDGQHPHFMCLDCGKVTCLPEVEVKIVPSSGKKTGMMGDVTEIFLKGHCTECK</sequence>
<dbReference type="GO" id="GO:0000976">
    <property type="term" value="F:transcription cis-regulatory region binding"/>
    <property type="evidence" value="ECO:0007669"/>
    <property type="project" value="TreeGrafter"/>
</dbReference>